<accession>A0A3L7A880</accession>
<dbReference type="AlphaFoldDB" id="A0A3L7A880"/>
<evidence type="ECO:0000256" key="5">
    <source>
        <dbReference type="ARBA" id="ARBA00009320"/>
    </source>
</evidence>
<dbReference type="EMBL" id="RCUX01000004">
    <property type="protein sequence ID" value="RLP76543.1"/>
    <property type="molecule type" value="Genomic_DNA"/>
</dbReference>
<evidence type="ECO:0000256" key="3">
    <source>
        <dbReference type="ARBA" id="ARBA00004931"/>
    </source>
</evidence>
<keyword evidence="7 17" id="KW-0028">Amino-acid biosynthesis</keyword>
<dbReference type="NCBIfam" id="NF009897">
    <property type="entry name" value="PRK13357.1"/>
    <property type="match status" value="1"/>
</dbReference>
<dbReference type="NCBIfam" id="TIGR01123">
    <property type="entry name" value="ilvE_II"/>
    <property type="match status" value="1"/>
</dbReference>
<dbReference type="CDD" id="cd01557">
    <property type="entry name" value="BCAT_beta_family"/>
    <property type="match status" value="1"/>
</dbReference>
<dbReference type="InterPro" id="IPR043131">
    <property type="entry name" value="BCAT-like_N"/>
</dbReference>
<feature type="modified residue" description="N6-(pyridoxal phosphate)lysine" evidence="14">
    <location>
        <position position="207"/>
    </location>
</feature>
<comment type="caution">
    <text evidence="18">The sequence shown here is derived from an EMBL/GenBank/DDBJ whole genome shotgun (WGS) entry which is preliminary data.</text>
</comment>
<sequence length="369" mass="40374">MAHDTTTAPLAFSFEANPSPRSTEEVAEILANPGFGNHFTDHMVQIDWTVENGWADARVIPYGPLILDPASSVLHYGQEIFEGLKVYRHADGSIWTFRPDQNAERLQRSAARLALPQLAVADFVESVRQIVKADERWVPSAPDTSLYLRPFTIANETFLGVRSAHKASYLVIASPAGAYFTGGIKPISIWLSTEYSRAGRGGTGAAKCGGNYAASLLPQEEAYRNGCAQVMFLDGETGTRIDELGGMNVFFVRNDKTVVTPELTGSILEGITRASIIQLLQDRGYTVEERAIGIDEWRAGEADGTITEVFACGTAAVITPIGQLKSHDFTIGSENSEPGEVTMSIREELTDIQYGRREDRHGWMVRVDG</sequence>
<gene>
    <name evidence="18" type="ORF">D9V32_06750</name>
</gene>
<dbReference type="Proteomes" id="UP000272503">
    <property type="component" value="Unassembled WGS sequence"/>
</dbReference>
<dbReference type="GO" id="GO:0052655">
    <property type="term" value="F:L-valine-2-oxoglutarate transaminase activity"/>
    <property type="evidence" value="ECO:0007669"/>
    <property type="project" value="RHEA"/>
</dbReference>
<dbReference type="InterPro" id="IPR033939">
    <property type="entry name" value="BCAT_family"/>
</dbReference>
<protein>
    <recommendedName>
        <fullName evidence="17">Branched-chain-amino-acid aminotransferase</fullName>
        <ecNumber evidence="17">2.6.1.42</ecNumber>
    </recommendedName>
</protein>
<dbReference type="EC" id="2.6.1.42" evidence="17"/>
<comment type="cofactor">
    <cofactor evidence="1 16">
        <name>pyridoxal 5'-phosphate</name>
        <dbReference type="ChEBI" id="CHEBI:597326"/>
    </cofactor>
</comment>
<dbReference type="UniPathway" id="UPA00047">
    <property type="reaction ID" value="UER00058"/>
</dbReference>
<dbReference type="GO" id="GO:0009097">
    <property type="term" value="P:isoleucine biosynthetic process"/>
    <property type="evidence" value="ECO:0007669"/>
    <property type="project" value="UniProtKB-UniPathway"/>
</dbReference>
<dbReference type="UniPathway" id="UPA00048">
    <property type="reaction ID" value="UER00073"/>
</dbReference>
<dbReference type="GO" id="GO:0052656">
    <property type="term" value="F:L-isoleucine-2-oxoglutarate transaminase activity"/>
    <property type="evidence" value="ECO:0007669"/>
    <property type="project" value="RHEA"/>
</dbReference>
<comment type="catalytic activity">
    <reaction evidence="11 17">
        <text>L-valine + 2-oxoglutarate = 3-methyl-2-oxobutanoate + L-glutamate</text>
        <dbReference type="Rhea" id="RHEA:24813"/>
        <dbReference type="ChEBI" id="CHEBI:11851"/>
        <dbReference type="ChEBI" id="CHEBI:16810"/>
        <dbReference type="ChEBI" id="CHEBI:29985"/>
        <dbReference type="ChEBI" id="CHEBI:57762"/>
        <dbReference type="EC" id="2.6.1.42"/>
    </reaction>
</comment>
<comment type="catalytic activity">
    <reaction evidence="13 17">
        <text>L-leucine + 2-oxoglutarate = 4-methyl-2-oxopentanoate + L-glutamate</text>
        <dbReference type="Rhea" id="RHEA:18321"/>
        <dbReference type="ChEBI" id="CHEBI:16810"/>
        <dbReference type="ChEBI" id="CHEBI:17865"/>
        <dbReference type="ChEBI" id="CHEBI:29985"/>
        <dbReference type="ChEBI" id="CHEBI:57427"/>
        <dbReference type="EC" id="2.6.1.42"/>
    </reaction>
</comment>
<dbReference type="InterPro" id="IPR001544">
    <property type="entry name" value="Aminotrans_IV"/>
</dbReference>
<dbReference type="InterPro" id="IPR018300">
    <property type="entry name" value="Aminotrans_IV_CS"/>
</dbReference>
<evidence type="ECO:0000256" key="15">
    <source>
        <dbReference type="RuleBase" id="RU004106"/>
    </source>
</evidence>
<dbReference type="Gene3D" id="3.20.10.10">
    <property type="entry name" value="D-amino Acid Aminotransferase, subunit A, domain 2"/>
    <property type="match status" value="1"/>
</dbReference>
<evidence type="ECO:0000256" key="4">
    <source>
        <dbReference type="ARBA" id="ARBA00005072"/>
    </source>
</evidence>
<comment type="pathway">
    <text evidence="3">Amino-acid biosynthesis; L-valine biosynthesis; L-valine from pyruvate: step 4/4.</text>
</comment>
<evidence type="ECO:0000256" key="1">
    <source>
        <dbReference type="ARBA" id="ARBA00001933"/>
    </source>
</evidence>
<dbReference type="UniPathway" id="UPA00049">
    <property type="reaction ID" value="UER00062"/>
</dbReference>
<dbReference type="PANTHER" id="PTHR11825:SF44">
    <property type="entry name" value="BRANCHED-CHAIN-AMINO-ACID AMINOTRANSFERASE"/>
    <property type="match status" value="1"/>
</dbReference>
<evidence type="ECO:0000256" key="9">
    <source>
        <dbReference type="ARBA" id="ARBA00022898"/>
    </source>
</evidence>
<evidence type="ECO:0000313" key="19">
    <source>
        <dbReference type="Proteomes" id="UP000272503"/>
    </source>
</evidence>
<keyword evidence="19" id="KW-1185">Reference proteome</keyword>
<keyword evidence="10 17" id="KW-0100">Branched-chain amino acid biosynthesis</keyword>
<evidence type="ECO:0000256" key="8">
    <source>
        <dbReference type="ARBA" id="ARBA00022679"/>
    </source>
</evidence>
<dbReference type="OrthoDB" id="9804984at2"/>
<dbReference type="GO" id="GO:0052654">
    <property type="term" value="F:L-leucine-2-oxoglutarate transaminase activity"/>
    <property type="evidence" value="ECO:0007669"/>
    <property type="project" value="RHEA"/>
</dbReference>
<dbReference type="PIRSF" id="PIRSF006468">
    <property type="entry name" value="BCAT1"/>
    <property type="match status" value="1"/>
</dbReference>
<evidence type="ECO:0000256" key="6">
    <source>
        <dbReference type="ARBA" id="ARBA00022576"/>
    </source>
</evidence>
<evidence type="ECO:0000256" key="16">
    <source>
        <dbReference type="RuleBase" id="RU004516"/>
    </source>
</evidence>
<comment type="similarity">
    <text evidence="5 15">Belongs to the class-IV pyridoxal-phosphate-dependent aminotransferase family.</text>
</comment>
<evidence type="ECO:0000256" key="12">
    <source>
        <dbReference type="ARBA" id="ARBA00048798"/>
    </source>
</evidence>
<dbReference type="GO" id="GO:0009099">
    <property type="term" value="P:L-valine biosynthetic process"/>
    <property type="evidence" value="ECO:0007669"/>
    <property type="project" value="UniProtKB-UniPathway"/>
</dbReference>
<evidence type="ECO:0000256" key="17">
    <source>
        <dbReference type="RuleBase" id="RU004517"/>
    </source>
</evidence>
<reference evidence="18 19" key="1">
    <citation type="submission" date="2018-10" db="EMBL/GenBank/DDBJ databases">
        <authorList>
            <person name="Li J."/>
        </authorList>
    </citation>
    <scope>NUCLEOTIDE SEQUENCE [LARGE SCALE GENOMIC DNA]</scope>
    <source>
        <strain evidence="18 19">IF 016277</strain>
    </source>
</reference>
<dbReference type="InterPro" id="IPR036038">
    <property type="entry name" value="Aminotransferase-like"/>
</dbReference>
<evidence type="ECO:0000256" key="11">
    <source>
        <dbReference type="ARBA" id="ARBA00048212"/>
    </source>
</evidence>
<dbReference type="InterPro" id="IPR043132">
    <property type="entry name" value="BCAT-like_C"/>
</dbReference>
<dbReference type="Gene3D" id="3.30.470.10">
    <property type="match status" value="1"/>
</dbReference>
<comment type="pathway">
    <text evidence="2">Amino-acid biosynthesis; L-isoleucine biosynthesis; L-isoleucine from 2-oxobutanoate: step 4/4.</text>
</comment>
<comment type="catalytic activity">
    <reaction evidence="12 17">
        <text>L-isoleucine + 2-oxoglutarate = (S)-3-methyl-2-oxopentanoate + L-glutamate</text>
        <dbReference type="Rhea" id="RHEA:24801"/>
        <dbReference type="ChEBI" id="CHEBI:16810"/>
        <dbReference type="ChEBI" id="CHEBI:29985"/>
        <dbReference type="ChEBI" id="CHEBI:35146"/>
        <dbReference type="ChEBI" id="CHEBI:58045"/>
        <dbReference type="EC" id="2.6.1.42"/>
    </reaction>
</comment>
<evidence type="ECO:0000256" key="13">
    <source>
        <dbReference type="ARBA" id="ARBA00049229"/>
    </source>
</evidence>
<proteinExistence type="inferred from homology"/>
<evidence type="ECO:0000256" key="7">
    <source>
        <dbReference type="ARBA" id="ARBA00022605"/>
    </source>
</evidence>
<dbReference type="PROSITE" id="PS00770">
    <property type="entry name" value="AA_TRANSFER_CLASS_4"/>
    <property type="match status" value="1"/>
</dbReference>
<keyword evidence="8 17" id="KW-0808">Transferase</keyword>
<dbReference type="Pfam" id="PF01063">
    <property type="entry name" value="Aminotran_4"/>
    <property type="match status" value="1"/>
</dbReference>
<dbReference type="GO" id="GO:0009098">
    <property type="term" value="P:L-leucine biosynthetic process"/>
    <property type="evidence" value="ECO:0007669"/>
    <property type="project" value="UniProtKB-UniPathway"/>
</dbReference>
<name>A0A3L7A880_9MICO</name>
<dbReference type="RefSeq" id="WP_121648123.1">
    <property type="nucleotide sequence ID" value="NZ_RCUX01000004.1"/>
</dbReference>
<keyword evidence="6 17" id="KW-0032">Aminotransferase</keyword>
<dbReference type="PANTHER" id="PTHR11825">
    <property type="entry name" value="SUBGROUP IIII AMINOTRANSFERASE"/>
    <property type="match status" value="1"/>
</dbReference>
<comment type="pathway">
    <text evidence="4">Amino-acid biosynthesis; L-leucine biosynthesis; L-leucine from 3-methyl-2-oxobutanoate: step 4/4.</text>
</comment>
<evidence type="ECO:0000313" key="18">
    <source>
        <dbReference type="EMBL" id="RLP76543.1"/>
    </source>
</evidence>
<dbReference type="SUPFAM" id="SSF56752">
    <property type="entry name" value="D-aminoacid aminotransferase-like PLP-dependent enzymes"/>
    <property type="match status" value="1"/>
</dbReference>
<evidence type="ECO:0000256" key="2">
    <source>
        <dbReference type="ARBA" id="ARBA00004824"/>
    </source>
</evidence>
<keyword evidence="9 16" id="KW-0663">Pyridoxal phosphate</keyword>
<evidence type="ECO:0000256" key="14">
    <source>
        <dbReference type="PIRSR" id="PIRSR006468-1"/>
    </source>
</evidence>
<dbReference type="InterPro" id="IPR005786">
    <property type="entry name" value="B_amino_transII"/>
</dbReference>
<evidence type="ECO:0000256" key="10">
    <source>
        <dbReference type="ARBA" id="ARBA00023304"/>
    </source>
</evidence>
<organism evidence="18 19">
    <name type="scientific">Mycetocola tolaasinivorans</name>
    <dbReference type="NCBI Taxonomy" id="76635"/>
    <lineage>
        <taxon>Bacteria</taxon>
        <taxon>Bacillati</taxon>
        <taxon>Actinomycetota</taxon>
        <taxon>Actinomycetes</taxon>
        <taxon>Micrococcales</taxon>
        <taxon>Microbacteriaceae</taxon>
        <taxon>Mycetocola</taxon>
    </lineage>
</organism>